<dbReference type="InterPro" id="IPR018309">
    <property type="entry name" value="Tscrpt_reg_PadR_C"/>
</dbReference>
<dbReference type="EMBL" id="AP022586">
    <property type="protein sequence ID" value="BBY19129.1"/>
    <property type="molecule type" value="Genomic_DNA"/>
</dbReference>
<dbReference type="AlphaFoldDB" id="A0AAD1IPZ0"/>
<dbReference type="Pfam" id="PF10400">
    <property type="entry name" value="Vir_act_alpha_C"/>
    <property type="match status" value="1"/>
</dbReference>
<dbReference type="InterPro" id="IPR005149">
    <property type="entry name" value="Tscrpt_reg_PadR_N"/>
</dbReference>
<dbReference type="Gene3D" id="1.10.10.10">
    <property type="entry name" value="Winged helix-like DNA-binding domain superfamily/Winged helix DNA-binding domain"/>
    <property type="match status" value="1"/>
</dbReference>
<evidence type="ECO:0000259" key="2">
    <source>
        <dbReference type="Pfam" id="PF10400"/>
    </source>
</evidence>
<protein>
    <submittedName>
        <fullName evidence="3">Transcriptional regulator</fullName>
    </submittedName>
</protein>
<evidence type="ECO:0000313" key="4">
    <source>
        <dbReference type="Proteomes" id="UP000466607"/>
    </source>
</evidence>
<dbReference type="SUPFAM" id="SSF46785">
    <property type="entry name" value="Winged helix' DNA-binding domain"/>
    <property type="match status" value="1"/>
</dbReference>
<accession>A0AAD1IPZ0</accession>
<evidence type="ECO:0000259" key="1">
    <source>
        <dbReference type="Pfam" id="PF03551"/>
    </source>
</evidence>
<dbReference type="PANTHER" id="PTHR43252">
    <property type="entry name" value="TRANSCRIPTIONAL REGULATOR YQJI"/>
    <property type="match status" value="1"/>
</dbReference>
<feature type="domain" description="Transcription regulator PadR C-terminal" evidence="2">
    <location>
        <begin position="90"/>
        <end position="162"/>
    </location>
</feature>
<organism evidence="3 4">
    <name type="scientific">Mycolicibacterium litorale</name>
    <dbReference type="NCBI Taxonomy" id="758802"/>
    <lineage>
        <taxon>Bacteria</taxon>
        <taxon>Bacillati</taxon>
        <taxon>Actinomycetota</taxon>
        <taxon>Actinomycetes</taxon>
        <taxon>Mycobacteriales</taxon>
        <taxon>Mycobacteriaceae</taxon>
        <taxon>Mycolicibacterium</taxon>
    </lineage>
</organism>
<gene>
    <name evidence="3" type="ORF">MLIT_47210</name>
</gene>
<dbReference type="PANTHER" id="PTHR43252:SF4">
    <property type="entry name" value="TRANSCRIPTIONAL REGULATORY PROTEIN"/>
    <property type="match status" value="1"/>
</dbReference>
<dbReference type="Pfam" id="PF03551">
    <property type="entry name" value="PadR"/>
    <property type="match status" value="1"/>
</dbReference>
<feature type="domain" description="Transcription regulator PadR N-terminal" evidence="1">
    <location>
        <begin position="8"/>
        <end position="77"/>
    </location>
</feature>
<sequence>MSLRFAALGLLAQHPGSGYDLLKRFEKSMANVWPATQSQLYGELNRLADSGLIEVTAVGPRGRKEYRVTAAGRAELRRWITDPADDPPLRRPDLLRVFLLGELSPAAARSYAAGFADHAASELRRLEELRDSLHWDDDDAAFYGRAALEYGLRLAAMEKEWAAGLAVAIAERR</sequence>
<evidence type="ECO:0000313" key="3">
    <source>
        <dbReference type="EMBL" id="BBY19129.1"/>
    </source>
</evidence>
<name>A0AAD1IPZ0_9MYCO</name>
<reference evidence="3 4" key="1">
    <citation type="journal article" date="2019" name="Emerg. Microbes Infect.">
        <title>Comprehensive subspecies identification of 175 nontuberculous mycobacteria species based on 7547 genomic profiles.</title>
        <authorList>
            <person name="Matsumoto Y."/>
            <person name="Kinjo T."/>
            <person name="Motooka D."/>
            <person name="Nabeya D."/>
            <person name="Jung N."/>
            <person name="Uechi K."/>
            <person name="Horii T."/>
            <person name="Iida T."/>
            <person name="Fujita J."/>
            <person name="Nakamura S."/>
        </authorList>
    </citation>
    <scope>NUCLEOTIDE SEQUENCE [LARGE SCALE GENOMIC DNA]</scope>
    <source>
        <strain evidence="3 4">JCM 17423</strain>
    </source>
</reference>
<keyword evidence="4" id="KW-1185">Reference proteome</keyword>
<dbReference type="Proteomes" id="UP000466607">
    <property type="component" value="Chromosome"/>
</dbReference>
<proteinExistence type="predicted"/>
<dbReference type="InterPro" id="IPR036390">
    <property type="entry name" value="WH_DNA-bd_sf"/>
</dbReference>
<dbReference type="InterPro" id="IPR036388">
    <property type="entry name" value="WH-like_DNA-bd_sf"/>
</dbReference>